<reference evidence="2" key="1">
    <citation type="journal article" date="2022" name="bioRxiv">
        <title>Sequencing and chromosome-scale assembly of the giantPleurodeles waltlgenome.</title>
        <authorList>
            <person name="Brown T."/>
            <person name="Elewa A."/>
            <person name="Iarovenko S."/>
            <person name="Subramanian E."/>
            <person name="Araus A.J."/>
            <person name="Petzold A."/>
            <person name="Susuki M."/>
            <person name="Suzuki K.-i.T."/>
            <person name="Hayashi T."/>
            <person name="Toyoda A."/>
            <person name="Oliveira C."/>
            <person name="Osipova E."/>
            <person name="Leigh N.D."/>
            <person name="Simon A."/>
            <person name="Yun M.H."/>
        </authorList>
    </citation>
    <scope>NUCLEOTIDE SEQUENCE</scope>
    <source>
        <strain evidence="2">20211129_DDA</strain>
        <tissue evidence="2">Liver</tissue>
    </source>
</reference>
<accession>A0AAV7STB5</accession>
<feature type="chain" id="PRO_5043809719" description="Secreted protein" evidence="1">
    <location>
        <begin position="20"/>
        <end position="67"/>
    </location>
</feature>
<feature type="signal peptide" evidence="1">
    <location>
        <begin position="1"/>
        <end position="19"/>
    </location>
</feature>
<evidence type="ECO:0000313" key="2">
    <source>
        <dbReference type="EMBL" id="KAJ1167273.1"/>
    </source>
</evidence>
<evidence type="ECO:0000313" key="3">
    <source>
        <dbReference type="Proteomes" id="UP001066276"/>
    </source>
</evidence>
<sequence>MWLTHALLVVSSPVRPLTLQSVADVRDPSRQAVLPYKQCVRAAACRLRRERDDVSSSTSAPPGVPSL</sequence>
<comment type="caution">
    <text evidence="2">The sequence shown here is derived from an EMBL/GenBank/DDBJ whole genome shotgun (WGS) entry which is preliminary data.</text>
</comment>
<gene>
    <name evidence="2" type="ORF">NDU88_007665</name>
</gene>
<dbReference type="EMBL" id="JANPWB010000008">
    <property type="protein sequence ID" value="KAJ1167273.1"/>
    <property type="molecule type" value="Genomic_DNA"/>
</dbReference>
<dbReference type="Proteomes" id="UP001066276">
    <property type="component" value="Chromosome 4_2"/>
</dbReference>
<name>A0AAV7STB5_PLEWA</name>
<evidence type="ECO:0008006" key="4">
    <source>
        <dbReference type="Google" id="ProtNLM"/>
    </source>
</evidence>
<evidence type="ECO:0000256" key="1">
    <source>
        <dbReference type="SAM" id="SignalP"/>
    </source>
</evidence>
<dbReference type="AlphaFoldDB" id="A0AAV7STB5"/>
<organism evidence="2 3">
    <name type="scientific">Pleurodeles waltl</name>
    <name type="common">Iberian ribbed newt</name>
    <dbReference type="NCBI Taxonomy" id="8319"/>
    <lineage>
        <taxon>Eukaryota</taxon>
        <taxon>Metazoa</taxon>
        <taxon>Chordata</taxon>
        <taxon>Craniata</taxon>
        <taxon>Vertebrata</taxon>
        <taxon>Euteleostomi</taxon>
        <taxon>Amphibia</taxon>
        <taxon>Batrachia</taxon>
        <taxon>Caudata</taxon>
        <taxon>Salamandroidea</taxon>
        <taxon>Salamandridae</taxon>
        <taxon>Pleurodelinae</taxon>
        <taxon>Pleurodeles</taxon>
    </lineage>
</organism>
<proteinExistence type="predicted"/>
<protein>
    <recommendedName>
        <fullName evidence="4">Secreted protein</fullName>
    </recommendedName>
</protein>
<keyword evidence="3" id="KW-1185">Reference proteome</keyword>
<keyword evidence="1" id="KW-0732">Signal</keyword>